<feature type="transmembrane region" description="Helical" evidence="4">
    <location>
        <begin position="538"/>
        <end position="559"/>
    </location>
</feature>
<protein>
    <submittedName>
        <fullName evidence="8">Uncharacterized protein</fullName>
    </submittedName>
</protein>
<dbReference type="SMART" id="SM00329">
    <property type="entry name" value="BPI2"/>
    <property type="match status" value="1"/>
</dbReference>
<feature type="compositionally biased region" description="Basic residues" evidence="3">
    <location>
        <begin position="674"/>
        <end position="688"/>
    </location>
</feature>
<feature type="signal peptide" evidence="5">
    <location>
        <begin position="1"/>
        <end position="19"/>
    </location>
</feature>
<feature type="domain" description="Lipid-binding serum glycoprotein N-terminal" evidence="6">
    <location>
        <begin position="34"/>
        <end position="258"/>
    </location>
</feature>
<dbReference type="Pfam" id="PF02886">
    <property type="entry name" value="LBP_BPI_CETP_C"/>
    <property type="match status" value="1"/>
</dbReference>
<dbReference type="CDD" id="cd00025">
    <property type="entry name" value="BPI1"/>
    <property type="match status" value="1"/>
</dbReference>
<dbReference type="InterPro" id="IPR032942">
    <property type="entry name" value="BPI/LBP/Plunc"/>
</dbReference>
<dbReference type="InterPro" id="IPR017942">
    <property type="entry name" value="Lipid-bd_serum_glycop_N"/>
</dbReference>
<dbReference type="Pfam" id="PF03134">
    <property type="entry name" value="TB2_DP1_HVA22"/>
    <property type="match status" value="1"/>
</dbReference>
<dbReference type="InterPro" id="IPR017943">
    <property type="entry name" value="Bactericidal_perm-incr_a/b_dom"/>
</dbReference>
<dbReference type="PANTHER" id="PTHR10504:SF145">
    <property type="entry name" value="PROTEIN CBG15266"/>
    <property type="match status" value="1"/>
</dbReference>
<organism evidence="8 9">
    <name type="scientific">Caenorhabditis briggsae</name>
    <dbReference type="NCBI Taxonomy" id="6238"/>
    <lineage>
        <taxon>Eukaryota</taxon>
        <taxon>Metazoa</taxon>
        <taxon>Ecdysozoa</taxon>
        <taxon>Nematoda</taxon>
        <taxon>Chromadorea</taxon>
        <taxon>Rhabditida</taxon>
        <taxon>Rhabditina</taxon>
        <taxon>Rhabditomorpha</taxon>
        <taxon>Rhabditoidea</taxon>
        <taxon>Rhabditidae</taxon>
        <taxon>Peloderinae</taxon>
        <taxon>Caenorhabditis</taxon>
    </lineage>
</organism>
<dbReference type="GO" id="GO:0008289">
    <property type="term" value="F:lipid binding"/>
    <property type="evidence" value="ECO:0007669"/>
    <property type="project" value="InterPro"/>
</dbReference>
<dbReference type="Pfam" id="PF01273">
    <property type="entry name" value="LBP_BPI_CETP"/>
    <property type="match status" value="1"/>
</dbReference>
<proteinExistence type="inferred from homology"/>
<evidence type="ECO:0000259" key="7">
    <source>
        <dbReference type="SMART" id="SM00329"/>
    </source>
</evidence>
<name>A0AAE9EDE0_CAEBR</name>
<evidence type="ECO:0000256" key="5">
    <source>
        <dbReference type="SAM" id="SignalP"/>
    </source>
</evidence>
<keyword evidence="5" id="KW-0732">Signal</keyword>
<comment type="similarity">
    <text evidence="1">Belongs to the BPI/LBP/Plunc superfamily. BPI/LBP family.</text>
</comment>
<feature type="transmembrane region" description="Helical" evidence="4">
    <location>
        <begin position="516"/>
        <end position="532"/>
    </location>
</feature>
<evidence type="ECO:0000256" key="4">
    <source>
        <dbReference type="SAM" id="Phobius"/>
    </source>
</evidence>
<dbReference type="Proteomes" id="UP000829354">
    <property type="component" value="Chromosome III"/>
</dbReference>
<evidence type="ECO:0000256" key="1">
    <source>
        <dbReference type="ARBA" id="ARBA00007292"/>
    </source>
</evidence>
<feature type="domain" description="Lipid-binding serum glycoprotein C-terminal" evidence="7">
    <location>
        <begin position="272"/>
        <end position="481"/>
    </location>
</feature>
<dbReference type="PANTHER" id="PTHR10504">
    <property type="entry name" value="BACTERICIDAL PERMEABILITY-INCREASING BPI PROTEIN-RELATED"/>
    <property type="match status" value="1"/>
</dbReference>
<evidence type="ECO:0000256" key="3">
    <source>
        <dbReference type="SAM" id="MobiDB-lite"/>
    </source>
</evidence>
<dbReference type="AlphaFoldDB" id="A0AAE9EDE0"/>
<keyword evidence="4" id="KW-0472">Membrane</keyword>
<dbReference type="InterPro" id="IPR004345">
    <property type="entry name" value="TB2_DP1_HVA22"/>
</dbReference>
<evidence type="ECO:0000313" key="8">
    <source>
        <dbReference type="EMBL" id="UMM21078.1"/>
    </source>
</evidence>
<reference evidence="8 9" key="1">
    <citation type="submission" date="2022-04" db="EMBL/GenBank/DDBJ databases">
        <title>Chromosome-level reference genomes for two strains of Caenorhabditis briggsae: an improved platform for comparative genomics.</title>
        <authorList>
            <person name="Stevens L."/>
            <person name="Andersen E."/>
        </authorList>
    </citation>
    <scope>NUCLEOTIDE SEQUENCE [LARGE SCALE GENOMIC DNA]</scope>
    <source>
        <strain evidence="8">VX34</strain>
        <tissue evidence="8">Whole-organism</tissue>
    </source>
</reference>
<accession>A0AAE9EDE0</accession>
<dbReference type="EMBL" id="CP092622">
    <property type="protein sequence ID" value="UMM21078.1"/>
    <property type="molecule type" value="Genomic_DNA"/>
</dbReference>
<dbReference type="Gene3D" id="3.15.20.10">
    <property type="entry name" value="Bactericidal permeability-increasing protein, domain 2"/>
    <property type="match status" value="1"/>
</dbReference>
<keyword evidence="4" id="KW-0812">Transmembrane</keyword>
<keyword evidence="2" id="KW-1015">Disulfide bond</keyword>
<keyword evidence="4" id="KW-1133">Transmembrane helix</keyword>
<dbReference type="SMART" id="SM00328">
    <property type="entry name" value="BPI1"/>
    <property type="match status" value="1"/>
</dbReference>
<sequence length="717" mass="81140">MRIFFLFLVLQEFFQPVSTKQLIEKANNETLKIRLNTPFFKFFSKNGHHVVDEEIPKITIPEIRLPFSTSIGHGVVKTDDLKIEKFNSPKIDFNLSNTGIAWWTSGGAIKLTGKWHAKFTELITVRDKGWLNAYATGIQMNISASAYQLDGQPQIRIGECTVTIQKLDVEIGGSVLSWLVNLFETPFSKLVKQVINSQACTAARGILIDEANRFLHSLPSHVDIGANFYVDYFLTENPHATNQFTEFDLAADIVYGNSSCLPVKSGNWTDASSSPGMVTSWISVSIPNCLIESAHQNQLVRFLVSKDIAVAEPYLRTSCGFLGLCIGKFFKKLRTEYPNNHVDMYFHTYNTPFFVMSEKDGVMLNMSLAVDLFINPYAKTKQNILARLVVDTFSDVEPYLNHTKIHGHLLNSTITARVDFSNIGDVPGAFLRAFSSVLSMTARQAVKSVLGVGIPIPSYDNVTLADSSHVEVFDQYLRTNIDFEYKLGTKTGQPTGTLYPAYRSYKAVRTRDTREYVKWMMYWIVFAIYSFLENILDLLLSFWFPFYFQLKIVFIFWLLSPWTKGASILYRKWVHPTLNRHEKDIDALLESAKSESYNQIMRIGSQSLVYAREVVAEAAVRGQQQLVNQLQRSYSANDVGTERVPISKSTDVTSIEELEEHSDGEIHNPQLSPRPKRRAAASRSRSRSRTLDNANPGGADSEYAATIPRRTARRPIH</sequence>
<dbReference type="Gene3D" id="3.15.10.10">
    <property type="entry name" value="Bactericidal permeability-increasing protein, domain 1"/>
    <property type="match status" value="1"/>
</dbReference>
<evidence type="ECO:0000259" key="6">
    <source>
        <dbReference type="SMART" id="SM00328"/>
    </source>
</evidence>
<keyword evidence="9" id="KW-1185">Reference proteome</keyword>
<evidence type="ECO:0000256" key="2">
    <source>
        <dbReference type="ARBA" id="ARBA00023157"/>
    </source>
</evidence>
<evidence type="ECO:0000313" key="9">
    <source>
        <dbReference type="Proteomes" id="UP000829354"/>
    </source>
</evidence>
<feature type="chain" id="PRO_5041955652" evidence="5">
    <location>
        <begin position="20"/>
        <end position="717"/>
    </location>
</feature>
<gene>
    <name evidence="8" type="ORF">L5515_002914</name>
</gene>
<feature type="region of interest" description="Disordered" evidence="3">
    <location>
        <begin position="658"/>
        <end position="717"/>
    </location>
</feature>
<dbReference type="InterPro" id="IPR001124">
    <property type="entry name" value="Lipid-bd_serum_glycop_C"/>
</dbReference>
<dbReference type="SUPFAM" id="SSF55394">
    <property type="entry name" value="Bactericidal permeability-increasing protein, BPI"/>
    <property type="match status" value="2"/>
</dbReference>